<organism evidence="2 3">
    <name type="scientific">Achromobacter denitrificans</name>
    <name type="common">Alcaligenes denitrificans</name>
    <dbReference type="NCBI Taxonomy" id="32002"/>
    <lineage>
        <taxon>Bacteria</taxon>
        <taxon>Pseudomonadati</taxon>
        <taxon>Pseudomonadota</taxon>
        <taxon>Betaproteobacteria</taxon>
        <taxon>Burkholderiales</taxon>
        <taxon>Alcaligenaceae</taxon>
        <taxon>Achromobacter</taxon>
    </lineage>
</organism>
<keyword evidence="3" id="KW-1185">Reference proteome</keyword>
<protein>
    <recommendedName>
        <fullName evidence="4">DUF1351 domain-containing protein</fullName>
    </recommendedName>
</protein>
<evidence type="ECO:0008006" key="4">
    <source>
        <dbReference type="Google" id="ProtNLM"/>
    </source>
</evidence>
<evidence type="ECO:0000256" key="1">
    <source>
        <dbReference type="SAM" id="MobiDB-lite"/>
    </source>
</evidence>
<feature type="region of interest" description="Disordered" evidence="1">
    <location>
        <begin position="292"/>
        <end position="327"/>
    </location>
</feature>
<feature type="region of interest" description="Disordered" evidence="1">
    <location>
        <begin position="201"/>
        <end position="252"/>
    </location>
</feature>
<reference evidence="2 3" key="1">
    <citation type="submission" date="2024-05" db="EMBL/GenBank/DDBJ databases">
        <title>Achromobacter denitrificans. BP1, complete genome.</title>
        <authorList>
            <person name="Zhang B."/>
        </authorList>
    </citation>
    <scope>NUCLEOTIDE SEQUENCE [LARGE SCALE GENOMIC DNA]</scope>
    <source>
        <strain evidence="2 3">BP1</strain>
    </source>
</reference>
<proteinExistence type="predicted"/>
<dbReference type="RefSeq" id="WP_343499215.1">
    <property type="nucleotide sequence ID" value="NZ_CP154792.1"/>
</dbReference>
<dbReference type="EMBL" id="CP154792">
    <property type="protein sequence ID" value="XAN17607.1"/>
    <property type="molecule type" value="Genomic_DNA"/>
</dbReference>
<gene>
    <name evidence="2" type="ORF">AAIK43_06135</name>
</gene>
<feature type="region of interest" description="Disordered" evidence="1">
    <location>
        <begin position="1"/>
        <end position="21"/>
    </location>
</feature>
<name>A0ABZ3G6F7_ACHDE</name>
<feature type="compositionally biased region" description="Basic and acidic residues" evidence="1">
    <location>
        <begin position="292"/>
        <end position="324"/>
    </location>
</feature>
<evidence type="ECO:0000313" key="2">
    <source>
        <dbReference type="EMBL" id="XAN17607.1"/>
    </source>
</evidence>
<evidence type="ECO:0000313" key="3">
    <source>
        <dbReference type="Proteomes" id="UP001446337"/>
    </source>
</evidence>
<dbReference type="Proteomes" id="UP001446337">
    <property type="component" value="Chromosome"/>
</dbReference>
<accession>A0ABZ3G6F7</accession>
<sequence>MTEETQLAELPPAETALDVYSKPGGLDPWLDKIRAEVSGHVPDLKTKKGRDAIASLAFKVRKVKTALDGIGKEQVDRLKEIPKKIDAERKRMRETLDALADEVRAPLDQWEQAEEARQQRHQQGIEWFRLRADENRDLDADELRATIADVQARAVDESWEEFEPEAHRVKARALEALQQALAAREKHDADQAELARLRAETAAREQKDREERIAREAEEKARRDAEAAAQAERDASARREAEARAAADNARRDAELAEQRRIAAEKQAELDRLAALERERVAAEQAERERIQAAEDARQAEIKRQADAKAAEEAEAARREADKAHKGKVNRAALDAFVAGGMPEDCARQAVTLIAKGLIPNIRITY</sequence>